<evidence type="ECO:0000313" key="5">
    <source>
        <dbReference type="Proteomes" id="UP000050865"/>
    </source>
</evidence>
<dbReference type="STRING" id="1423730.FC75_GL001750"/>
<evidence type="ECO:0000256" key="1">
    <source>
        <dbReference type="ARBA" id="ARBA00009981"/>
    </source>
</evidence>
<dbReference type="NCBIfam" id="TIGR01552">
    <property type="entry name" value="phd_fam"/>
    <property type="match status" value="1"/>
</dbReference>
<dbReference type="InterPro" id="IPR006442">
    <property type="entry name" value="Antitoxin_Phd/YefM"/>
</dbReference>
<dbReference type="Gene3D" id="3.40.1620.10">
    <property type="entry name" value="YefM-like domain"/>
    <property type="match status" value="1"/>
</dbReference>
<evidence type="ECO:0000256" key="2">
    <source>
        <dbReference type="RuleBase" id="RU362080"/>
    </source>
</evidence>
<dbReference type="SUPFAM" id="SSF143120">
    <property type="entry name" value="YefM-like"/>
    <property type="match status" value="1"/>
</dbReference>
<dbReference type="Pfam" id="PF02604">
    <property type="entry name" value="PhdYeFM_antitox"/>
    <property type="match status" value="1"/>
</dbReference>
<comment type="similarity">
    <text evidence="1 2">Belongs to the phD/YefM antitoxin family.</text>
</comment>
<protein>
    <recommendedName>
        <fullName evidence="2">Antitoxin</fullName>
    </recommendedName>
</protein>
<gene>
    <name evidence="4" type="ORF">FC75_GL001750</name>
</gene>
<evidence type="ECO:0000313" key="4">
    <source>
        <dbReference type="EMBL" id="KRN22701.1"/>
    </source>
</evidence>
<keyword evidence="5" id="KW-1185">Reference proteome</keyword>
<dbReference type="EMBL" id="AYZJ01000030">
    <property type="protein sequence ID" value="KRN22701.1"/>
    <property type="molecule type" value="Genomic_DNA"/>
</dbReference>
<comment type="caution">
    <text evidence="4">The sequence shown here is derived from an EMBL/GenBank/DDBJ whole genome shotgun (WGS) entry which is preliminary data.</text>
</comment>
<proteinExistence type="inferred from homology"/>
<dbReference type="InterPro" id="IPR036165">
    <property type="entry name" value="YefM-like_sf"/>
</dbReference>
<dbReference type="AlphaFoldDB" id="A0A0R2FDC3"/>
<dbReference type="PATRIC" id="fig|1423730.4.peg.1826"/>
<reference evidence="4 5" key="1">
    <citation type="journal article" date="2015" name="Genome Announc.">
        <title>Expanding the biotechnology potential of lactobacilli through comparative genomics of 213 strains and associated genera.</title>
        <authorList>
            <person name="Sun Z."/>
            <person name="Harris H.M."/>
            <person name="McCann A."/>
            <person name="Guo C."/>
            <person name="Argimon S."/>
            <person name="Zhang W."/>
            <person name="Yang X."/>
            <person name="Jeffery I.B."/>
            <person name="Cooney J.C."/>
            <person name="Kagawa T.F."/>
            <person name="Liu W."/>
            <person name="Song Y."/>
            <person name="Salvetti E."/>
            <person name="Wrobel A."/>
            <person name="Rasinkangas P."/>
            <person name="Parkhill J."/>
            <person name="Rea M.C."/>
            <person name="O'Sullivan O."/>
            <person name="Ritari J."/>
            <person name="Douillard F.P."/>
            <person name="Paul Ross R."/>
            <person name="Yang R."/>
            <person name="Briner A.E."/>
            <person name="Felis G.E."/>
            <person name="de Vos W.M."/>
            <person name="Barrangou R."/>
            <person name="Klaenhammer T.R."/>
            <person name="Caufield P.W."/>
            <person name="Cui Y."/>
            <person name="Zhang H."/>
            <person name="O'Toole P.W."/>
        </authorList>
    </citation>
    <scope>NUCLEOTIDE SEQUENCE [LARGE SCALE GENOMIC DNA]</scope>
    <source>
        <strain evidence="4 5">DSM 22697</strain>
    </source>
</reference>
<comment type="function">
    <text evidence="2">Antitoxin component of a type II toxin-antitoxin (TA) system.</text>
</comment>
<accession>A0A0R2FDC3</accession>
<sequence length="73" mass="8202">MQKVNQDSESLLVTAKDPEDTIVVMSKSDYDSMQETMYLLSNPDLMARIRRGDKQIQSGKAKVHDLLEGGDDD</sequence>
<name>A0A0R2FDC3_9LACO</name>
<dbReference type="Proteomes" id="UP000050865">
    <property type="component" value="Unassembled WGS sequence"/>
</dbReference>
<feature type="region of interest" description="Disordered" evidence="3">
    <location>
        <begin position="53"/>
        <end position="73"/>
    </location>
</feature>
<organism evidence="4 5">
    <name type="scientific">Lacticaseibacillus camelliae DSM 22697 = JCM 13995</name>
    <dbReference type="NCBI Taxonomy" id="1423730"/>
    <lineage>
        <taxon>Bacteria</taxon>
        <taxon>Bacillati</taxon>
        <taxon>Bacillota</taxon>
        <taxon>Bacilli</taxon>
        <taxon>Lactobacillales</taxon>
        <taxon>Lactobacillaceae</taxon>
        <taxon>Lacticaseibacillus</taxon>
    </lineage>
</organism>
<evidence type="ECO:0000256" key="3">
    <source>
        <dbReference type="SAM" id="MobiDB-lite"/>
    </source>
</evidence>